<dbReference type="PANTHER" id="PTHR14187:SF5">
    <property type="entry name" value="HEAT SHOCK 70 KDA PROTEIN 12A"/>
    <property type="match status" value="1"/>
</dbReference>
<dbReference type="AlphaFoldDB" id="A0AA39MGM2"/>
<comment type="caution">
    <text evidence="1">The sequence shown here is derived from an EMBL/GenBank/DDBJ whole genome shotgun (WGS) entry which is preliminary data.</text>
</comment>
<evidence type="ECO:0000313" key="2">
    <source>
        <dbReference type="Proteomes" id="UP001175226"/>
    </source>
</evidence>
<dbReference type="SUPFAM" id="SSF53067">
    <property type="entry name" value="Actin-like ATPase domain"/>
    <property type="match status" value="2"/>
</dbReference>
<keyword evidence="2" id="KW-1185">Reference proteome</keyword>
<evidence type="ECO:0008006" key="3">
    <source>
        <dbReference type="Google" id="ProtNLM"/>
    </source>
</evidence>
<dbReference type="InterPro" id="IPR043129">
    <property type="entry name" value="ATPase_NBD"/>
</dbReference>
<dbReference type="PANTHER" id="PTHR14187">
    <property type="entry name" value="ALPHA KINASE/ELONGATION FACTOR 2 KINASE"/>
    <property type="match status" value="1"/>
</dbReference>
<protein>
    <recommendedName>
        <fullName evidence="3">Actin-like ATPase domain-containing protein</fullName>
    </recommendedName>
</protein>
<proteinExistence type="predicted"/>
<sequence length="613" mass="67771">MTARNRYQGTYRKVVIAFDVGTTFSGASYAILDPGLVPEVRGVTRFPAQQRVGGDSKIPSIIYYDKAGAVRAVGAEATQEAFLEEAEDEEYVKVEWFKLHLRPKALAASHITDADIPPLPRGKKGIDVLSDFLRYLFECTRTYIIESNPSGATFWESVKDNVEFVLTHPNGWEGPQQAIMRRAAVVAGLIPDAPHGQARLQFVTEGEASLHFCINKGALGNLQQGDGIIIVDAGGGTVDLSAYGKTSDSNTFEEIAATQCRLQGSVFVGRRARAYLEDELAESKFKGEDDINQIASVFDKTTKLGFRNDSEPQFIRFGSARDKDLSVGIRNGQMKIAGDVVAKFFEPSVSSIIEAVTDQMRESSQNTVVLVGGFAASDWLFSQLVQELGSRGLSICRPDGHVNKAVADGALSFYLDHFVSARVANFTYGIECVTDFQPSNSEHLKRSSTIIPMPSGRSVVPHMFSPILTKGARVQEEKEFVQRYWQEGAHIRSMESLYVDLMCYRGPSPAPQWIDLNPNMFSTLCTVQADTSGITQDLSMETGRGGQRFYTLKFDVVLLFGLTELKAQLQWVENVSRLPMSHFFVNSVNLRAKRNGGFDFFMYPGRCLANNIL</sequence>
<dbReference type="Proteomes" id="UP001175226">
    <property type="component" value="Unassembled WGS sequence"/>
</dbReference>
<gene>
    <name evidence="1" type="ORF">EV421DRAFT_1717933</name>
</gene>
<accession>A0AA39MGM2</accession>
<organism evidence="1 2">
    <name type="scientific">Armillaria borealis</name>
    <dbReference type="NCBI Taxonomy" id="47425"/>
    <lineage>
        <taxon>Eukaryota</taxon>
        <taxon>Fungi</taxon>
        <taxon>Dikarya</taxon>
        <taxon>Basidiomycota</taxon>
        <taxon>Agaricomycotina</taxon>
        <taxon>Agaricomycetes</taxon>
        <taxon>Agaricomycetidae</taxon>
        <taxon>Agaricales</taxon>
        <taxon>Marasmiineae</taxon>
        <taxon>Physalacriaceae</taxon>
        <taxon>Armillaria</taxon>
    </lineage>
</organism>
<name>A0AA39MGM2_9AGAR</name>
<dbReference type="Gene3D" id="3.30.420.40">
    <property type="match status" value="1"/>
</dbReference>
<dbReference type="CDD" id="cd10170">
    <property type="entry name" value="ASKHA_NBD_HSP70"/>
    <property type="match status" value="1"/>
</dbReference>
<evidence type="ECO:0000313" key="1">
    <source>
        <dbReference type="EMBL" id="KAK0434101.1"/>
    </source>
</evidence>
<reference evidence="1" key="1">
    <citation type="submission" date="2023-06" db="EMBL/GenBank/DDBJ databases">
        <authorList>
            <consortium name="Lawrence Berkeley National Laboratory"/>
            <person name="Ahrendt S."/>
            <person name="Sahu N."/>
            <person name="Indic B."/>
            <person name="Wong-Bajracharya J."/>
            <person name="Merenyi Z."/>
            <person name="Ke H.-M."/>
            <person name="Monk M."/>
            <person name="Kocsube S."/>
            <person name="Drula E."/>
            <person name="Lipzen A."/>
            <person name="Balint B."/>
            <person name="Henrissat B."/>
            <person name="Andreopoulos B."/>
            <person name="Martin F.M."/>
            <person name="Harder C.B."/>
            <person name="Rigling D."/>
            <person name="Ford K.L."/>
            <person name="Foster G.D."/>
            <person name="Pangilinan J."/>
            <person name="Papanicolaou A."/>
            <person name="Barry K."/>
            <person name="LaButti K."/>
            <person name="Viragh M."/>
            <person name="Koriabine M."/>
            <person name="Yan M."/>
            <person name="Riley R."/>
            <person name="Champramary S."/>
            <person name="Plett K.L."/>
            <person name="Tsai I.J."/>
            <person name="Slot J."/>
            <person name="Sipos G."/>
            <person name="Plett J."/>
            <person name="Nagy L.G."/>
            <person name="Grigoriev I.V."/>
        </authorList>
    </citation>
    <scope>NUCLEOTIDE SEQUENCE</scope>
    <source>
        <strain evidence="1">FPL87.14</strain>
    </source>
</reference>
<dbReference type="EMBL" id="JAUEPT010000074">
    <property type="protein sequence ID" value="KAK0434101.1"/>
    <property type="molecule type" value="Genomic_DNA"/>
</dbReference>